<dbReference type="SUPFAM" id="SSF57850">
    <property type="entry name" value="RING/U-box"/>
    <property type="match status" value="1"/>
</dbReference>
<sequence>MVHQGLELTNCGLQSDPSSENGDDPPLFETVQDGDQPDLCALCLDRIQNPEKLHCNHAFCKSCLALYREARNWVAKRCPICRCSLDMDNRVSRQFHDNWRLFGIMMVPLMLLSLGPFYLLLLFW</sequence>
<dbReference type="RefSeq" id="XP_033154441.1">
    <property type="nucleotide sequence ID" value="XM_033298550.1"/>
</dbReference>
<keyword evidence="2 4" id="KW-0863">Zinc-finger</keyword>
<accession>A0A6P8JVH8</accession>
<keyword evidence="3" id="KW-0862">Zinc</keyword>
<feature type="compositionally biased region" description="Polar residues" evidence="5">
    <location>
        <begin position="11"/>
        <end position="20"/>
    </location>
</feature>
<dbReference type="Proteomes" id="UP000515162">
    <property type="component" value="Chromosome 2R"/>
</dbReference>
<evidence type="ECO:0000259" key="7">
    <source>
        <dbReference type="PROSITE" id="PS50089"/>
    </source>
</evidence>
<evidence type="ECO:0000256" key="6">
    <source>
        <dbReference type="SAM" id="Phobius"/>
    </source>
</evidence>
<dbReference type="SMART" id="SM00184">
    <property type="entry name" value="RING"/>
    <property type="match status" value="1"/>
</dbReference>
<evidence type="ECO:0000256" key="5">
    <source>
        <dbReference type="SAM" id="MobiDB-lite"/>
    </source>
</evidence>
<feature type="transmembrane region" description="Helical" evidence="6">
    <location>
        <begin position="99"/>
        <end position="123"/>
    </location>
</feature>
<feature type="domain" description="RING-type" evidence="7">
    <location>
        <begin position="40"/>
        <end position="82"/>
    </location>
</feature>
<keyword evidence="6" id="KW-0472">Membrane</keyword>
<dbReference type="InterPro" id="IPR017907">
    <property type="entry name" value="Znf_RING_CS"/>
</dbReference>
<keyword evidence="6" id="KW-0812">Transmembrane</keyword>
<dbReference type="AlphaFoldDB" id="A0A6P8JVH8"/>
<organism evidence="8 9">
    <name type="scientific">Drosophila mauritiana</name>
    <name type="common">Fruit fly</name>
    <dbReference type="NCBI Taxonomy" id="7226"/>
    <lineage>
        <taxon>Eukaryota</taxon>
        <taxon>Metazoa</taxon>
        <taxon>Ecdysozoa</taxon>
        <taxon>Arthropoda</taxon>
        <taxon>Hexapoda</taxon>
        <taxon>Insecta</taxon>
        <taxon>Pterygota</taxon>
        <taxon>Neoptera</taxon>
        <taxon>Endopterygota</taxon>
        <taxon>Diptera</taxon>
        <taxon>Brachycera</taxon>
        <taxon>Muscomorpha</taxon>
        <taxon>Ephydroidea</taxon>
        <taxon>Drosophilidae</taxon>
        <taxon>Drosophila</taxon>
        <taxon>Sophophora</taxon>
    </lineage>
</organism>
<evidence type="ECO:0000313" key="9">
    <source>
        <dbReference type="RefSeq" id="XP_033154441.1"/>
    </source>
</evidence>
<dbReference type="GO" id="GO:0008270">
    <property type="term" value="F:zinc ion binding"/>
    <property type="evidence" value="ECO:0007669"/>
    <property type="project" value="UniProtKB-KW"/>
</dbReference>
<dbReference type="PROSITE" id="PS00518">
    <property type="entry name" value="ZF_RING_1"/>
    <property type="match status" value="1"/>
</dbReference>
<dbReference type="Gene3D" id="3.30.40.10">
    <property type="entry name" value="Zinc/RING finger domain, C3HC4 (zinc finger)"/>
    <property type="match status" value="1"/>
</dbReference>
<dbReference type="Pfam" id="PF13639">
    <property type="entry name" value="zf-RING_2"/>
    <property type="match status" value="1"/>
</dbReference>
<evidence type="ECO:0000256" key="4">
    <source>
        <dbReference type="PROSITE-ProRule" id="PRU00175"/>
    </source>
</evidence>
<protein>
    <submittedName>
        <fullName evidence="9">E3 ubiquitin-protein ligase RNF125 isoform X1</fullName>
    </submittedName>
</protein>
<feature type="region of interest" description="Disordered" evidence="5">
    <location>
        <begin position="1"/>
        <end position="29"/>
    </location>
</feature>
<evidence type="ECO:0000313" key="8">
    <source>
        <dbReference type="Proteomes" id="UP000515162"/>
    </source>
</evidence>
<dbReference type="InterPro" id="IPR001841">
    <property type="entry name" value="Znf_RING"/>
</dbReference>
<evidence type="ECO:0000256" key="1">
    <source>
        <dbReference type="ARBA" id="ARBA00022723"/>
    </source>
</evidence>
<name>A0A6P8JVH8_DROMA</name>
<keyword evidence="8" id="KW-1185">Reference proteome</keyword>
<gene>
    <name evidence="9" type="primary">LOC117137200</name>
</gene>
<proteinExistence type="predicted"/>
<dbReference type="PROSITE" id="PS50089">
    <property type="entry name" value="ZF_RING_2"/>
    <property type="match status" value="1"/>
</dbReference>
<reference evidence="9" key="1">
    <citation type="submission" date="2025-08" db="UniProtKB">
        <authorList>
            <consortium name="RefSeq"/>
        </authorList>
    </citation>
    <scope>IDENTIFICATION</scope>
    <source>
        <strain evidence="9">Mau12</strain>
        <tissue evidence="9">Whole Body</tissue>
    </source>
</reference>
<keyword evidence="1" id="KW-0479">Metal-binding</keyword>
<dbReference type="GeneID" id="117137200"/>
<dbReference type="InterPro" id="IPR013083">
    <property type="entry name" value="Znf_RING/FYVE/PHD"/>
</dbReference>
<evidence type="ECO:0000256" key="3">
    <source>
        <dbReference type="ARBA" id="ARBA00022833"/>
    </source>
</evidence>
<evidence type="ECO:0000256" key="2">
    <source>
        <dbReference type="ARBA" id="ARBA00022771"/>
    </source>
</evidence>
<keyword evidence="6" id="KW-1133">Transmembrane helix</keyword>